<evidence type="ECO:0000259" key="5">
    <source>
        <dbReference type="Pfam" id="PF02771"/>
    </source>
</evidence>
<keyword evidence="8" id="KW-1185">Reference proteome</keyword>
<sequence length="744" mass="80634">MDWRAWRKRWITEPLYRKARAAMPSLSPTEREAIDAGDVWWDAELFSGAPDWQSLLEVAPAALSPEEQAFLDGPVAELGGMLDDWAISWRDYDLPPQVWDFLKRNGFFGMIIPRQYGGLGFSAYAHSEVVRRISLRSVTAAVTVMVPNSLGPGELLLQFGTQAQRDHWLPRLAKGEEIPCFGLTSPAAGSDAASMVDTGVVCRREVDGVDTLGILLNWRKRYITLSPVATVLGLAFKLSDPQGLLGGPADIGISVALVPTHLPGVRIGRRHLPALQAFQNGPNEGHDVFVPLDALIGGPAKAGHGWQMLMSALAAGRGISLPSLSAAACAFAAHTSGAYARVRTQFGIPVGRFEGVQEKLGRLAGNAYLVEAARRLTCAGLDMGRKPAVISAIMKLHATERMRESVDAAMDVHAGKAVIDGPRNYLGGLYRAVPVAITVEGANILTRSLIVFGQGAIRSHPYLMQEISALGDSDQDAGERAFDAVVWKHAAHSAKNVFRALGLAWTGSLAARAPRAAGAAAGHYRRLARYASAFALVSEAALFSLGGSLKRKEMLSGRLGDALAELYLLSAVLKRWQDEGRHDADLPLVQWCVDNGCAIIERRLDEVLRNFPLRWLAFLLRIIVLPPVARARPPSDRDTAACAQILLEPSDARNRLVGGVWERLEARSVQTLERAFLLAVESQPLRDLVHRSGVHDWREAHAKGAISDEQAQLLQQAEEAAAQAIEVDDFPAGAFARPGFDAQE</sequence>
<evidence type="ECO:0000313" key="7">
    <source>
        <dbReference type="EMBL" id="MFC4202491.1"/>
    </source>
</evidence>
<reference evidence="8" key="1">
    <citation type="journal article" date="2019" name="Int. J. Syst. Evol. Microbiol.">
        <title>The Global Catalogue of Microorganisms (GCM) 10K type strain sequencing project: providing services to taxonomists for standard genome sequencing and annotation.</title>
        <authorList>
            <consortium name="The Broad Institute Genomics Platform"/>
            <consortium name="The Broad Institute Genome Sequencing Center for Infectious Disease"/>
            <person name="Wu L."/>
            <person name="Ma J."/>
        </authorList>
    </citation>
    <scope>NUCLEOTIDE SEQUENCE [LARGE SCALE GENOMIC DNA]</scope>
    <source>
        <strain evidence="8">LMG 24813</strain>
    </source>
</reference>
<comment type="caution">
    <text evidence="7">The sequence shown here is derived from an EMBL/GenBank/DDBJ whole genome shotgun (WGS) entry which is preliminary data.</text>
</comment>
<keyword evidence="2" id="KW-0560">Oxidoreductase</keyword>
<dbReference type="Proteomes" id="UP001595848">
    <property type="component" value="Unassembled WGS sequence"/>
</dbReference>
<proteinExistence type="predicted"/>
<dbReference type="Pfam" id="PF00441">
    <property type="entry name" value="Acyl-CoA_dh_1"/>
    <property type="match status" value="1"/>
</dbReference>
<dbReference type="PANTHER" id="PTHR48083:SF33">
    <property type="entry name" value="ACYL-COENZYME A DEHYDROGENASE"/>
    <property type="match status" value="1"/>
</dbReference>
<evidence type="ECO:0000259" key="3">
    <source>
        <dbReference type="Pfam" id="PF00441"/>
    </source>
</evidence>
<dbReference type="InterPro" id="IPR006091">
    <property type="entry name" value="Acyl-CoA_Oxase/DH_mid-dom"/>
</dbReference>
<feature type="domain" description="Acyl-CoA oxidase/dehydrogenase middle" evidence="4">
    <location>
        <begin position="180"/>
        <end position="270"/>
    </location>
</feature>
<dbReference type="PANTHER" id="PTHR48083">
    <property type="entry name" value="MEDIUM-CHAIN SPECIFIC ACYL-COA DEHYDROGENASE, MITOCHONDRIAL-RELATED"/>
    <property type="match status" value="1"/>
</dbReference>
<evidence type="ECO:0000259" key="4">
    <source>
        <dbReference type="Pfam" id="PF02770"/>
    </source>
</evidence>
<dbReference type="EMBL" id="JBHSBV010000005">
    <property type="protein sequence ID" value="MFC4202491.1"/>
    <property type="molecule type" value="Genomic_DNA"/>
</dbReference>
<dbReference type="RefSeq" id="WP_217965960.1">
    <property type="nucleotide sequence ID" value="NZ_JAHTBN010000009.1"/>
</dbReference>
<dbReference type="InterPro" id="IPR015396">
    <property type="entry name" value="FadE_C"/>
</dbReference>
<gene>
    <name evidence="7" type="ORF">ACFOY1_16165</name>
</gene>
<evidence type="ECO:0000256" key="2">
    <source>
        <dbReference type="ARBA" id="ARBA00023002"/>
    </source>
</evidence>
<protein>
    <submittedName>
        <fullName evidence="7">Acyl-CoA dehydrogenase</fullName>
    </submittedName>
</protein>
<keyword evidence="1" id="KW-0285">Flavoprotein</keyword>
<name>A0ABV8P1P8_9BURK</name>
<dbReference type="InterPro" id="IPR013786">
    <property type="entry name" value="AcylCoA_DH/ox_N"/>
</dbReference>
<feature type="domain" description="Acyl-CoA dehydrogenase C-terminal bacterial-type" evidence="6">
    <location>
        <begin position="457"/>
        <end position="730"/>
    </location>
</feature>
<accession>A0ABV8P1P8</accession>
<dbReference type="NCBIfam" id="NF007000">
    <property type="entry name" value="PRK09463.1"/>
    <property type="match status" value="1"/>
</dbReference>
<feature type="domain" description="Acyl-CoA dehydrogenase/oxidase C-terminal" evidence="3">
    <location>
        <begin position="303"/>
        <end position="450"/>
    </location>
</feature>
<organism evidence="7 8">
    <name type="scientific">Candidimonas humi</name>
    <dbReference type="NCBI Taxonomy" id="683355"/>
    <lineage>
        <taxon>Bacteria</taxon>
        <taxon>Pseudomonadati</taxon>
        <taxon>Pseudomonadota</taxon>
        <taxon>Betaproteobacteria</taxon>
        <taxon>Burkholderiales</taxon>
        <taxon>Alcaligenaceae</taxon>
        <taxon>Candidimonas</taxon>
    </lineage>
</organism>
<dbReference type="Pfam" id="PF02771">
    <property type="entry name" value="Acyl-CoA_dh_N"/>
    <property type="match status" value="1"/>
</dbReference>
<dbReference type="InterPro" id="IPR009075">
    <property type="entry name" value="AcylCo_DH/oxidase_C"/>
</dbReference>
<feature type="domain" description="Acyl-CoA dehydrogenase/oxidase N-terminal" evidence="5">
    <location>
        <begin position="86"/>
        <end position="176"/>
    </location>
</feature>
<evidence type="ECO:0000256" key="1">
    <source>
        <dbReference type="ARBA" id="ARBA00022630"/>
    </source>
</evidence>
<dbReference type="Pfam" id="PF02770">
    <property type="entry name" value="Acyl-CoA_dh_M"/>
    <property type="match status" value="1"/>
</dbReference>
<dbReference type="InterPro" id="IPR050741">
    <property type="entry name" value="Acyl-CoA_dehydrogenase"/>
</dbReference>
<dbReference type="NCBIfam" id="NF009586">
    <property type="entry name" value="PRK13026.1"/>
    <property type="match status" value="1"/>
</dbReference>
<evidence type="ECO:0000313" key="8">
    <source>
        <dbReference type="Proteomes" id="UP001595848"/>
    </source>
</evidence>
<evidence type="ECO:0000259" key="6">
    <source>
        <dbReference type="Pfam" id="PF09317"/>
    </source>
</evidence>
<dbReference type="Pfam" id="PF09317">
    <property type="entry name" value="ACDH_C"/>
    <property type="match status" value="1"/>
</dbReference>